<dbReference type="InterPro" id="IPR020847">
    <property type="entry name" value="AP_endonuclease_F1_BS"/>
</dbReference>
<dbReference type="FunFam" id="3.60.10.10:FF:000041">
    <property type="entry name" value="DNA-(apurinic or apyrimidinic site) lyase"/>
    <property type="match status" value="1"/>
</dbReference>
<dbReference type="GO" id="GO:0046872">
    <property type="term" value="F:metal ion binding"/>
    <property type="evidence" value="ECO:0007669"/>
    <property type="project" value="UniProtKB-KW"/>
</dbReference>
<dbReference type="PROSITE" id="PS00728">
    <property type="entry name" value="AP_NUCLEASE_F1_3"/>
    <property type="match status" value="1"/>
</dbReference>
<evidence type="ECO:0000256" key="1">
    <source>
        <dbReference type="ARBA" id="ARBA00001936"/>
    </source>
</evidence>
<dbReference type="PROSITE" id="PS51435">
    <property type="entry name" value="AP_NUCLEASE_F1_4"/>
    <property type="match status" value="1"/>
</dbReference>
<dbReference type="CDD" id="cd09087">
    <property type="entry name" value="Ape1-like_AP-endo"/>
    <property type="match status" value="1"/>
</dbReference>
<dbReference type="GO" id="GO:0003677">
    <property type="term" value="F:DNA binding"/>
    <property type="evidence" value="ECO:0007669"/>
    <property type="project" value="InterPro"/>
</dbReference>
<feature type="compositionally biased region" description="Polar residues" evidence="9">
    <location>
        <begin position="677"/>
        <end position="686"/>
    </location>
</feature>
<feature type="site" description="Important for catalytic activity" evidence="8">
    <location>
        <position position="974"/>
    </location>
</feature>
<evidence type="ECO:0000256" key="2">
    <source>
        <dbReference type="ARBA" id="ARBA00007092"/>
    </source>
</evidence>
<feature type="binding site" evidence="7">
    <location>
        <position position="902"/>
    </location>
    <ligand>
        <name>Mg(2+)</name>
        <dbReference type="ChEBI" id="CHEBI:18420"/>
        <label>1</label>
    </ligand>
</feature>
<feature type="binding site" evidence="7">
    <location>
        <position position="753"/>
    </location>
    <ligand>
        <name>Mg(2+)</name>
        <dbReference type="ChEBI" id="CHEBI:18420"/>
        <label>1</label>
    </ligand>
</feature>
<feature type="binding site" evidence="7">
    <location>
        <position position="999"/>
    </location>
    <ligand>
        <name>Mg(2+)</name>
        <dbReference type="ChEBI" id="CHEBI:18420"/>
        <label>1</label>
    </ligand>
</feature>
<feature type="domain" description="Endonuclease/exonuclease/phosphatase" evidence="11">
    <location>
        <begin position="750"/>
        <end position="1000"/>
    </location>
</feature>
<comment type="cofactor">
    <cofactor evidence="7">
        <name>Mg(2+)</name>
        <dbReference type="ChEBI" id="CHEBI:18420"/>
    </cofactor>
    <cofactor evidence="7">
        <name>Mn(2+)</name>
        <dbReference type="ChEBI" id="CHEBI:29035"/>
    </cofactor>
    <text evidence="7">Probably binds two magnesium or manganese ions per subunit.</text>
</comment>
<dbReference type="PROSITE" id="PS00726">
    <property type="entry name" value="AP_NUCLEASE_F1_1"/>
    <property type="match status" value="1"/>
</dbReference>
<evidence type="ECO:0000313" key="12">
    <source>
        <dbReference type="EMBL" id="CAD5321050.1"/>
    </source>
</evidence>
<evidence type="ECO:0000256" key="9">
    <source>
        <dbReference type="SAM" id="MobiDB-lite"/>
    </source>
</evidence>
<evidence type="ECO:0000256" key="3">
    <source>
        <dbReference type="ARBA" id="ARBA00022723"/>
    </source>
</evidence>
<feature type="transmembrane region" description="Helical" evidence="10">
    <location>
        <begin position="20"/>
        <end position="40"/>
    </location>
</feature>
<dbReference type="SUPFAM" id="SSF56219">
    <property type="entry name" value="DNase I-like"/>
    <property type="match status" value="1"/>
</dbReference>
<sequence>MAGLYSSSSSKPASSDSSYSRIFLLITFLLLSLACLAFLLQWRSGVNDSVTQWFDDNYPFPGMATVSEKRSLRSDSSCVSLLGQSRTQAFPYLRDLKLDHKPDFKPRICITTSTSAGLEQTLPWIFYHKVIGVETFYLFVEGTAASPNVSRVLETIPGVNVIYRTRELEEEQAKSRIWNETWLEKFFYKPCNYELFVKQNLNMEMAITMARDAGMEWILHLDTDELVHPSGTREYSLRNLLRDVPADVDEVIFTNYESSVERDDIKEPFTEVSMFKKNFKHLPREVYYGNYKEATRGNPNYFLTYANGKSAARIQDHLRPNGAHRWHNYKTYPNIKELDEAAILHYTYSKFSDLTSRRDRCGCKPTKKDVKRCFMLDFDRAAFIIASISTSEEMLQWYRERVVWTDDNLILKLLRKGILTRIYAPMVIIQELREAGVFSSVVTSAHMFLVVPLRSLRVGSSFVGVGVGTRSFNKRLMSNATAFSINNSKRKELKIPGAAINQNCHQMGSDTDRDEMGTLQDDRKEIEAMTVQELRSTLRQAYAPLLFSCCFVIVYVDIQILVHYLNMWNVFVLCYNGFDYRKLGVPVKGRKQELISTLRLHTDSNLPDQKETSSSTRLDSVTIKRKISNREEPTEDECTNSEAYGIEHGEKRVKQSTEKNLKAKVSAKAISKEQKSLTRTGKQQIQSKEETSSTISSELLKTEEIISSPSQSEPWTVLAHKKPQKDWKAYNPKTMRPPPLPEGTKCVKVMTWNVNGLRGLLKFESFSALQLAQRENFDILCLQETKLQVKDVEEIKKTLIDGYDHSFWSCSVSKLGYSGTAIISRIKPLSVRYGTGLSGSDHDTEGRIVTAEFDSFYLINTYVPNSGDGLKRLSYRIEEWDRTLSNHIKELEKSKPVVLTGDLNCAHEEIDIFNPAGNKRSAGFTEEERQSFGANFLDKGFVDTFRKQHPGVVGYTYWGYRHGGRKTNKGWRLDYFLVSQSIAANVHDSYILPDINGSDHCPIGLILKL</sequence>
<comment type="cofactor">
    <cofactor evidence="1">
        <name>Mn(2+)</name>
        <dbReference type="ChEBI" id="CHEBI:29035"/>
    </cofactor>
</comment>
<dbReference type="GO" id="GO:0004519">
    <property type="term" value="F:endonuclease activity"/>
    <property type="evidence" value="ECO:0007669"/>
    <property type="project" value="InterPro"/>
</dbReference>
<feature type="binding site" evidence="7">
    <location>
        <position position="784"/>
    </location>
    <ligand>
        <name>Mg(2+)</name>
        <dbReference type="ChEBI" id="CHEBI:18420"/>
        <label>1</label>
    </ligand>
</feature>
<evidence type="ECO:0000259" key="11">
    <source>
        <dbReference type="Pfam" id="PF03372"/>
    </source>
</evidence>
<evidence type="ECO:0000256" key="6">
    <source>
        <dbReference type="PIRSR" id="PIRSR604808-1"/>
    </source>
</evidence>
<dbReference type="GO" id="GO:0030244">
    <property type="term" value="P:cellulose biosynthetic process"/>
    <property type="evidence" value="ECO:0007669"/>
    <property type="project" value="InterPro"/>
</dbReference>
<dbReference type="Gene3D" id="3.60.10.10">
    <property type="entry name" value="Endonuclease/exonuclease/phosphatase"/>
    <property type="match status" value="1"/>
</dbReference>
<feature type="compositionally biased region" description="Basic and acidic residues" evidence="9">
    <location>
        <begin position="645"/>
        <end position="661"/>
    </location>
</feature>
<keyword evidence="4" id="KW-0378">Hydrolase</keyword>
<evidence type="ECO:0000256" key="8">
    <source>
        <dbReference type="PIRSR" id="PIRSR604808-3"/>
    </source>
</evidence>
<dbReference type="InterPro" id="IPR005135">
    <property type="entry name" value="Endo/exonuclease/phosphatase"/>
</dbReference>
<keyword evidence="3 7" id="KW-0479">Metal-binding</keyword>
<keyword evidence="10" id="KW-0472">Membrane</keyword>
<evidence type="ECO:0000256" key="4">
    <source>
        <dbReference type="ARBA" id="ARBA00022801"/>
    </source>
</evidence>
<feature type="binding site" evidence="7">
    <location>
        <position position="1000"/>
    </location>
    <ligand>
        <name>Mg(2+)</name>
        <dbReference type="ChEBI" id="CHEBI:18420"/>
        <label>1</label>
    </ligand>
</feature>
<feature type="active site" evidence="6">
    <location>
        <position position="862"/>
    </location>
</feature>
<protein>
    <submittedName>
        <fullName evidence="12">(thale cress) hypothetical protein</fullName>
    </submittedName>
</protein>
<dbReference type="PANTHER" id="PTHR46701">
    <property type="entry name" value="GLYCOSYLTRANSFERASE-LIKE KOBITO 1"/>
    <property type="match status" value="1"/>
</dbReference>
<evidence type="ECO:0000313" key="13">
    <source>
        <dbReference type="Proteomes" id="UP000516314"/>
    </source>
</evidence>
<feature type="site" description="Transition state stabilizer" evidence="8">
    <location>
        <position position="904"/>
    </location>
</feature>
<organism evidence="12 13">
    <name type="scientific">Arabidopsis thaliana</name>
    <name type="common">Mouse-ear cress</name>
    <dbReference type="NCBI Taxonomy" id="3702"/>
    <lineage>
        <taxon>Eukaryota</taxon>
        <taxon>Viridiplantae</taxon>
        <taxon>Streptophyta</taxon>
        <taxon>Embryophyta</taxon>
        <taxon>Tracheophyta</taxon>
        <taxon>Spermatophyta</taxon>
        <taxon>Magnoliopsida</taxon>
        <taxon>eudicotyledons</taxon>
        <taxon>Gunneridae</taxon>
        <taxon>Pentapetalae</taxon>
        <taxon>rosids</taxon>
        <taxon>malvids</taxon>
        <taxon>Brassicales</taxon>
        <taxon>Brassicaceae</taxon>
        <taxon>Camelineae</taxon>
        <taxon>Arabidopsis</taxon>
    </lineage>
</organism>
<keyword evidence="10" id="KW-0812">Transmembrane</keyword>
<dbReference type="InterPro" id="IPR004808">
    <property type="entry name" value="AP_endonuc_1"/>
</dbReference>
<dbReference type="InterPro" id="IPR020848">
    <property type="entry name" value="AP_endonuclease_F1_CS"/>
</dbReference>
<keyword evidence="5 7" id="KW-0460">Magnesium</keyword>
<dbReference type="GO" id="GO:0016787">
    <property type="term" value="F:hydrolase activity"/>
    <property type="evidence" value="ECO:0007669"/>
    <property type="project" value="UniProtKB-KW"/>
</dbReference>
<feature type="site" description="Interaction with DNA substrate" evidence="8">
    <location>
        <position position="1000"/>
    </location>
</feature>
<dbReference type="NCBIfam" id="TIGR00633">
    <property type="entry name" value="xth"/>
    <property type="match status" value="1"/>
</dbReference>
<dbReference type="PANTHER" id="PTHR46701:SF8">
    <property type="entry name" value="GLYCOSYLTRANSFERASE FAMILY 92 PROTEIN"/>
    <property type="match status" value="1"/>
</dbReference>
<dbReference type="NCBIfam" id="TIGR00195">
    <property type="entry name" value="exoDNase_III"/>
    <property type="match status" value="1"/>
</dbReference>
<reference evidence="12 13" key="1">
    <citation type="submission" date="2020-09" db="EMBL/GenBank/DDBJ databases">
        <authorList>
            <person name="Ashkenazy H."/>
        </authorList>
    </citation>
    <scope>NUCLEOTIDE SEQUENCE [LARGE SCALE GENOMIC DNA]</scope>
    <source>
        <strain evidence="13">cv. Cdm-0</strain>
    </source>
</reference>
<keyword evidence="10" id="KW-1133">Transmembrane helix</keyword>
<proteinExistence type="inferred from homology"/>
<feature type="active site" description="Proton donor/acceptor" evidence="6">
    <location>
        <position position="902"/>
    </location>
</feature>
<dbReference type="GO" id="GO:0006281">
    <property type="term" value="P:DNA repair"/>
    <property type="evidence" value="ECO:0007669"/>
    <property type="project" value="InterPro"/>
</dbReference>
<dbReference type="Pfam" id="PF03372">
    <property type="entry name" value="Exo_endo_phos"/>
    <property type="match status" value="1"/>
</dbReference>
<gene>
    <name evidence="12" type="ORF">AT9943_LOCUS9138</name>
</gene>
<dbReference type="AlphaFoldDB" id="A0A7G2EHB6"/>
<keyword evidence="7" id="KW-0464">Manganese</keyword>
<feature type="active site" description="Proton acceptor" evidence="6">
    <location>
        <position position="1000"/>
    </location>
</feature>
<dbReference type="InterPro" id="IPR036691">
    <property type="entry name" value="Endo/exonu/phosph_ase_sf"/>
</dbReference>
<dbReference type="InterPro" id="IPR044224">
    <property type="entry name" value="KOBITO1-like"/>
</dbReference>
<evidence type="ECO:0000256" key="7">
    <source>
        <dbReference type="PIRSR" id="PIRSR604808-2"/>
    </source>
</evidence>
<dbReference type="EMBL" id="LR881467">
    <property type="protein sequence ID" value="CAD5321050.1"/>
    <property type="molecule type" value="Genomic_DNA"/>
</dbReference>
<evidence type="ECO:0000256" key="10">
    <source>
        <dbReference type="SAM" id="Phobius"/>
    </source>
</evidence>
<comment type="similarity">
    <text evidence="2">Belongs to the DNA repair enzymes AP/ExoA family.</text>
</comment>
<evidence type="ECO:0000256" key="5">
    <source>
        <dbReference type="ARBA" id="ARBA00022842"/>
    </source>
</evidence>
<feature type="compositionally biased region" description="Polar residues" evidence="9">
    <location>
        <begin position="604"/>
        <end position="619"/>
    </location>
</feature>
<feature type="region of interest" description="Disordered" evidence="9">
    <location>
        <begin position="604"/>
        <end position="696"/>
    </location>
</feature>
<accession>A0A7G2EHB6</accession>
<dbReference type="GO" id="GO:0009737">
    <property type="term" value="P:response to abscisic acid"/>
    <property type="evidence" value="ECO:0007669"/>
    <property type="project" value="InterPro"/>
</dbReference>
<name>A0A7G2EHB6_ARATH</name>
<feature type="binding site" evidence="7">
    <location>
        <position position="904"/>
    </location>
    <ligand>
        <name>Mg(2+)</name>
        <dbReference type="ChEBI" id="CHEBI:18420"/>
        <label>1</label>
    </ligand>
</feature>
<dbReference type="PROSITE" id="PS00727">
    <property type="entry name" value="AP_NUCLEASE_F1_2"/>
    <property type="match status" value="1"/>
</dbReference>
<dbReference type="Proteomes" id="UP000516314">
    <property type="component" value="Chromosome 2"/>
</dbReference>